<reference evidence="3" key="1">
    <citation type="submission" date="2011-07" db="EMBL/GenBank/DDBJ databases">
        <authorList>
            <consortium name="Caenorhabditis brenneri Sequencing and Analysis Consortium"/>
            <person name="Wilson R.K."/>
        </authorList>
    </citation>
    <scope>NUCLEOTIDE SEQUENCE [LARGE SCALE GENOMIC DNA]</scope>
    <source>
        <strain evidence="3">PB2801</strain>
    </source>
</reference>
<dbReference type="OrthoDB" id="5786871at2759"/>
<gene>
    <name evidence="2" type="ORF">CAEBREN_00913</name>
</gene>
<dbReference type="InParanoid" id="G0PD07"/>
<keyword evidence="3" id="KW-1185">Reference proteome</keyword>
<proteinExistence type="predicted"/>
<dbReference type="FunCoup" id="G0PD07">
    <property type="interactions" value="1049"/>
</dbReference>
<accession>G0PD07</accession>
<evidence type="ECO:0000313" key="2">
    <source>
        <dbReference type="EMBL" id="EGT51476.1"/>
    </source>
</evidence>
<evidence type="ECO:0000256" key="1">
    <source>
        <dbReference type="SAM" id="SignalP"/>
    </source>
</evidence>
<dbReference type="Proteomes" id="UP000008068">
    <property type="component" value="Unassembled WGS sequence"/>
</dbReference>
<feature type="signal peptide" evidence="1">
    <location>
        <begin position="1"/>
        <end position="17"/>
    </location>
</feature>
<evidence type="ECO:0000313" key="3">
    <source>
        <dbReference type="Proteomes" id="UP000008068"/>
    </source>
</evidence>
<sequence length="114" mass="12922">MKFVLLLSLALFGAGSCSPMDPSPQFAAHQIMNVVEKSVQTQDISSILYLLDQSFNYTMCGYEGNFLTFEGYLKVQMDSLVDLKFLVDYDNAYIEKNGDIYTLKIPRGYYSSLQ</sequence>
<organism evidence="3">
    <name type="scientific">Caenorhabditis brenneri</name>
    <name type="common">Nematode worm</name>
    <dbReference type="NCBI Taxonomy" id="135651"/>
    <lineage>
        <taxon>Eukaryota</taxon>
        <taxon>Metazoa</taxon>
        <taxon>Ecdysozoa</taxon>
        <taxon>Nematoda</taxon>
        <taxon>Chromadorea</taxon>
        <taxon>Rhabditida</taxon>
        <taxon>Rhabditina</taxon>
        <taxon>Rhabditomorpha</taxon>
        <taxon>Rhabditoidea</taxon>
        <taxon>Rhabditidae</taxon>
        <taxon>Peloderinae</taxon>
        <taxon>Caenorhabditis</taxon>
    </lineage>
</organism>
<name>G0PD07_CAEBE</name>
<dbReference type="EMBL" id="GL380260">
    <property type="protein sequence ID" value="EGT51476.1"/>
    <property type="molecule type" value="Genomic_DNA"/>
</dbReference>
<dbReference type="PROSITE" id="PS51257">
    <property type="entry name" value="PROKAR_LIPOPROTEIN"/>
    <property type="match status" value="1"/>
</dbReference>
<dbReference type="eggNOG" id="ENOG502TG3U">
    <property type="taxonomic scope" value="Eukaryota"/>
</dbReference>
<dbReference type="AlphaFoldDB" id="G0PD07"/>
<keyword evidence="1" id="KW-0732">Signal</keyword>
<dbReference type="HOGENOM" id="CLU_2123247_0_0_1"/>
<feature type="chain" id="PRO_5003406765" evidence="1">
    <location>
        <begin position="18"/>
        <end position="114"/>
    </location>
</feature>
<protein>
    <submittedName>
        <fullName evidence="2">Uncharacterized protein</fullName>
    </submittedName>
</protein>